<keyword evidence="1" id="KW-0963">Cytoplasm</keyword>
<organism evidence="4">
    <name type="scientific">marine metagenome</name>
    <dbReference type="NCBI Taxonomy" id="408172"/>
    <lineage>
        <taxon>unclassified sequences</taxon>
        <taxon>metagenomes</taxon>
        <taxon>ecological metagenomes</taxon>
    </lineage>
</organism>
<dbReference type="GO" id="GO:0005829">
    <property type="term" value="C:cytosol"/>
    <property type="evidence" value="ECO:0007669"/>
    <property type="project" value="TreeGrafter"/>
</dbReference>
<name>A0A381TPF9_9ZZZZ</name>
<proteinExistence type="inferred from homology"/>
<dbReference type="GO" id="GO:0008615">
    <property type="term" value="P:pyridoxine biosynthetic process"/>
    <property type="evidence" value="ECO:0007669"/>
    <property type="project" value="UniProtKB-KW"/>
</dbReference>
<dbReference type="SUPFAM" id="SSF63892">
    <property type="entry name" value="Pyridoxine 5'-phosphate synthase"/>
    <property type="match status" value="1"/>
</dbReference>
<dbReference type="InterPro" id="IPR013785">
    <property type="entry name" value="Aldolase_TIM"/>
</dbReference>
<dbReference type="Pfam" id="PF03740">
    <property type="entry name" value="PdxJ"/>
    <property type="match status" value="1"/>
</dbReference>
<keyword evidence="3" id="KW-0664">Pyridoxine biosynthesis</keyword>
<reference evidence="4" key="1">
    <citation type="submission" date="2018-05" db="EMBL/GenBank/DDBJ databases">
        <authorList>
            <person name="Lanie J.A."/>
            <person name="Ng W.-L."/>
            <person name="Kazmierczak K.M."/>
            <person name="Andrzejewski T.M."/>
            <person name="Davidsen T.M."/>
            <person name="Wayne K.J."/>
            <person name="Tettelin H."/>
            <person name="Glass J.I."/>
            <person name="Rusch D."/>
            <person name="Podicherti R."/>
            <person name="Tsui H.-C.T."/>
            <person name="Winkler M.E."/>
        </authorList>
    </citation>
    <scope>NUCLEOTIDE SEQUENCE</scope>
</reference>
<gene>
    <name evidence="4" type="ORF">METZ01_LOCUS68797</name>
</gene>
<evidence type="ECO:0008006" key="5">
    <source>
        <dbReference type="Google" id="ProtNLM"/>
    </source>
</evidence>
<dbReference type="NCBIfam" id="NF003626">
    <property type="entry name" value="PRK05265.1-4"/>
    <property type="match status" value="1"/>
</dbReference>
<accession>A0A381TPF9</accession>
<evidence type="ECO:0000313" key="4">
    <source>
        <dbReference type="EMBL" id="SVA15943.1"/>
    </source>
</evidence>
<dbReference type="Gene3D" id="3.20.20.70">
    <property type="entry name" value="Aldolase class I"/>
    <property type="match status" value="1"/>
</dbReference>
<evidence type="ECO:0000256" key="1">
    <source>
        <dbReference type="ARBA" id="ARBA00022490"/>
    </source>
</evidence>
<sequence>MALLSVNVNKFALIRNARGTNHPDLLDISRKCLCFGANGITVHPRPDERHAKFSDLSPLKKLVNEFKNTEFNIEGYPTESFIEKVILVKPNQVTLVPDPPDAITSSFGWNCENNRDFLSKVIKKFQDNEIRVSIFISPSIDTLTNLKHIKPNRVELYTYDYAKNYESDNKKAIEPYLNVVDFLQDQFSSIELNAGHDLNLINLKYFLSQIPTIQEVSIGHAIVCDTFDFGLEQTIKKYLSLANN</sequence>
<dbReference type="PANTHER" id="PTHR30456:SF0">
    <property type="entry name" value="PYRIDOXINE 5'-PHOSPHATE SYNTHASE"/>
    <property type="match status" value="1"/>
</dbReference>
<dbReference type="InterPro" id="IPR004569">
    <property type="entry name" value="PyrdxlP_synth_PdxJ"/>
</dbReference>
<dbReference type="EMBL" id="UINC01004659">
    <property type="protein sequence ID" value="SVA15943.1"/>
    <property type="molecule type" value="Genomic_DNA"/>
</dbReference>
<evidence type="ECO:0000256" key="3">
    <source>
        <dbReference type="ARBA" id="ARBA00023096"/>
    </source>
</evidence>
<protein>
    <recommendedName>
        <fullName evidence="5">Pyridoxine 5'-phosphate synthase</fullName>
    </recommendedName>
</protein>
<dbReference type="AlphaFoldDB" id="A0A381TPF9"/>
<evidence type="ECO:0000256" key="2">
    <source>
        <dbReference type="ARBA" id="ARBA00022679"/>
    </source>
</evidence>
<dbReference type="InterPro" id="IPR036130">
    <property type="entry name" value="Pyridoxine-5'_phos_synth"/>
</dbReference>
<keyword evidence="2" id="KW-0808">Transferase</keyword>
<dbReference type="NCBIfam" id="TIGR00559">
    <property type="entry name" value="pdxJ"/>
    <property type="match status" value="1"/>
</dbReference>
<dbReference type="HAMAP" id="MF_00279">
    <property type="entry name" value="PdxJ"/>
    <property type="match status" value="1"/>
</dbReference>
<dbReference type="GO" id="GO:0033856">
    <property type="term" value="F:pyridoxine 5'-phosphate synthase activity"/>
    <property type="evidence" value="ECO:0007669"/>
    <property type="project" value="InterPro"/>
</dbReference>
<dbReference type="PANTHER" id="PTHR30456">
    <property type="entry name" value="PYRIDOXINE 5'-PHOSPHATE SYNTHASE"/>
    <property type="match status" value="1"/>
</dbReference>